<dbReference type="PANTHER" id="PTHR21708:SF26">
    <property type="entry name" value="2-DEHYDROPANTOATE 2-REDUCTASE"/>
    <property type="match status" value="1"/>
</dbReference>
<dbReference type="InterPro" id="IPR013332">
    <property type="entry name" value="KPR_N"/>
</dbReference>
<dbReference type="Gene3D" id="1.10.1040.10">
    <property type="entry name" value="N-(1-d-carboxylethyl)-l-norvaline Dehydrogenase, domain 2"/>
    <property type="match status" value="1"/>
</dbReference>
<dbReference type="InterPro" id="IPR003710">
    <property type="entry name" value="ApbA"/>
</dbReference>
<dbReference type="EC" id="1.1.1.169" evidence="4"/>
<dbReference type="PANTHER" id="PTHR21708">
    <property type="entry name" value="PROBABLE 2-DEHYDROPANTOATE 2-REDUCTASE"/>
    <property type="match status" value="1"/>
</dbReference>
<evidence type="ECO:0000256" key="1">
    <source>
        <dbReference type="ARBA" id="ARBA00007870"/>
    </source>
</evidence>
<keyword evidence="3 4" id="KW-0560">Oxidoreductase</keyword>
<evidence type="ECO:0000256" key="4">
    <source>
        <dbReference type="RuleBase" id="RU362068"/>
    </source>
</evidence>
<dbReference type="InterPro" id="IPR036291">
    <property type="entry name" value="NAD(P)-bd_dom_sf"/>
</dbReference>
<keyword evidence="2 4" id="KW-0521">NADP</keyword>
<evidence type="ECO:0000256" key="3">
    <source>
        <dbReference type="ARBA" id="ARBA00023002"/>
    </source>
</evidence>
<dbReference type="InterPro" id="IPR013752">
    <property type="entry name" value="KPA_reductase"/>
</dbReference>
<dbReference type="UniPathway" id="UPA00028">
    <property type="reaction ID" value="UER00004"/>
</dbReference>
<comment type="similarity">
    <text evidence="1 4">Belongs to the ketopantoate reductase family.</text>
</comment>
<evidence type="ECO:0000313" key="8">
    <source>
        <dbReference type="Proteomes" id="UP000198642"/>
    </source>
</evidence>
<dbReference type="GO" id="GO:0008677">
    <property type="term" value="F:2-dehydropantoate 2-reductase activity"/>
    <property type="evidence" value="ECO:0007669"/>
    <property type="project" value="UniProtKB-EC"/>
</dbReference>
<dbReference type="OrthoDB" id="9793586at2"/>
<dbReference type="FunFam" id="1.10.1040.10:FF:000017">
    <property type="entry name" value="2-dehydropantoate 2-reductase"/>
    <property type="match status" value="1"/>
</dbReference>
<name>A0A1I0W1M1_9BACI</name>
<proteinExistence type="inferred from homology"/>
<keyword evidence="4" id="KW-0566">Pantothenate biosynthesis</keyword>
<dbReference type="Gene3D" id="3.40.50.720">
    <property type="entry name" value="NAD(P)-binding Rossmann-like Domain"/>
    <property type="match status" value="1"/>
</dbReference>
<dbReference type="AlphaFoldDB" id="A0A1I0W1M1"/>
<dbReference type="GO" id="GO:0015940">
    <property type="term" value="P:pantothenate biosynthetic process"/>
    <property type="evidence" value="ECO:0007669"/>
    <property type="project" value="UniProtKB-UniPathway"/>
</dbReference>
<keyword evidence="8" id="KW-1185">Reference proteome</keyword>
<dbReference type="GO" id="GO:0005737">
    <property type="term" value="C:cytoplasm"/>
    <property type="evidence" value="ECO:0007669"/>
    <property type="project" value="TreeGrafter"/>
</dbReference>
<dbReference type="Pfam" id="PF02558">
    <property type="entry name" value="ApbA"/>
    <property type="match status" value="1"/>
</dbReference>
<dbReference type="NCBIfam" id="TIGR00745">
    <property type="entry name" value="apbA_panE"/>
    <property type="match status" value="1"/>
</dbReference>
<dbReference type="Proteomes" id="UP000198642">
    <property type="component" value="Unassembled WGS sequence"/>
</dbReference>
<sequence>MKLLILGAGAMGSLFAGKLKQAGMDVTLYNRSNDHTRAIQNNGLTLTDTDGNASTAVLSVVTNPAGLTDNYDLVLVLVKAFATQSVLKNVLPALHKNTPILTLQNGIGNMEKIERLAPAHDVMVGGTRAGAGIKEPGVVVHRAWGSTFIGVSQPGDNQALLDKIALTFSASGLETHVSENVQSIVWSKLLVNVAYNGLTAVTRLKNGDTLLVQEGEDIVAKLVHEAVQIAKAKKIPLLFDDPAAECIRLGKVEIGMNTSSMLTDVLHERKTEIDVMNGAVVEEGRKHRIPTPYNDMMTKLIKVMENTYQHSVHLA</sequence>
<organism evidence="7 8">
    <name type="scientific">Lentibacillus halodurans</name>
    <dbReference type="NCBI Taxonomy" id="237679"/>
    <lineage>
        <taxon>Bacteria</taxon>
        <taxon>Bacillati</taxon>
        <taxon>Bacillota</taxon>
        <taxon>Bacilli</taxon>
        <taxon>Bacillales</taxon>
        <taxon>Bacillaceae</taxon>
        <taxon>Lentibacillus</taxon>
    </lineage>
</organism>
<dbReference type="InterPro" id="IPR008927">
    <property type="entry name" value="6-PGluconate_DH-like_C_sf"/>
</dbReference>
<comment type="function">
    <text evidence="4">Catalyzes the NADPH-dependent reduction of ketopantoate into pantoic acid.</text>
</comment>
<reference evidence="7 8" key="1">
    <citation type="submission" date="2016-10" db="EMBL/GenBank/DDBJ databases">
        <authorList>
            <person name="de Groot N.N."/>
        </authorList>
    </citation>
    <scope>NUCLEOTIDE SEQUENCE [LARGE SCALE GENOMIC DNA]</scope>
    <source>
        <strain evidence="7 8">CGMCC 1.3702</strain>
    </source>
</reference>
<evidence type="ECO:0000313" key="7">
    <source>
        <dbReference type="EMBL" id="SFA82444.1"/>
    </source>
</evidence>
<comment type="catalytic activity">
    <reaction evidence="4">
        <text>(R)-pantoate + NADP(+) = 2-dehydropantoate + NADPH + H(+)</text>
        <dbReference type="Rhea" id="RHEA:16233"/>
        <dbReference type="ChEBI" id="CHEBI:11561"/>
        <dbReference type="ChEBI" id="CHEBI:15378"/>
        <dbReference type="ChEBI" id="CHEBI:15980"/>
        <dbReference type="ChEBI" id="CHEBI:57783"/>
        <dbReference type="ChEBI" id="CHEBI:58349"/>
        <dbReference type="EC" id="1.1.1.169"/>
    </reaction>
</comment>
<dbReference type="EMBL" id="FOJW01000002">
    <property type="protein sequence ID" value="SFA82444.1"/>
    <property type="molecule type" value="Genomic_DNA"/>
</dbReference>
<dbReference type="STRING" id="237679.SAMN04488072_102134"/>
<evidence type="ECO:0000256" key="2">
    <source>
        <dbReference type="ARBA" id="ARBA00022857"/>
    </source>
</evidence>
<gene>
    <name evidence="7" type="ORF">SAMN04488072_102134</name>
</gene>
<feature type="domain" description="Ketopantoate reductase C-terminal" evidence="6">
    <location>
        <begin position="180"/>
        <end position="305"/>
    </location>
</feature>
<evidence type="ECO:0000259" key="5">
    <source>
        <dbReference type="Pfam" id="PF02558"/>
    </source>
</evidence>
<dbReference type="SUPFAM" id="SSF51735">
    <property type="entry name" value="NAD(P)-binding Rossmann-fold domains"/>
    <property type="match status" value="1"/>
</dbReference>
<dbReference type="InterPro" id="IPR013328">
    <property type="entry name" value="6PGD_dom2"/>
</dbReference>
<comment type="pathway">
    <text evidence="4">Cofactor biosynthesis; (R)-pantothenate biosynthesis; (R)-pantoate from 3-methyl-2-oxobutanoate: step 2/2.</text>
</comment>
<accession>A0A1I0W1M1</accession>
<protein>
    <recommendedName>
        <fullName evidence="4">2-dehydropantoate 2-reductase</fullName>
        <ecNumber evidence="4">1.1.1.169</ecNumber>
    </recommendedName>
    <alternativeName>
        <fullName evidence="4">Ketopantoate reductase</fullName>
    </alternativeName>
</protein>
<evidence type="ECO:0000259" key="6">
    <source>
        <dbReference type="Pfam" id="PF08546"/>
    </source>
</evidence>
<feature type="domain" description="Ketopantoate reductase N-terminal" evidence="5">
    <location>
        <begin position="4"/>
        <end position="151"/>
    </location>
</feature>
<dbReference type="InterPro" id="IPR051402">
    <property type="entry name" value="KPR-Related"/>
</dbReference>
<dbReference type="Pfam" id="PF08546">
    <property type="entry name" value="ApbA_C"/>
    <property type="match status" value="1"/>
</dbReference>
<dbReference type="SUPFAM" id="SSF48179">
    <property type="entry name" value="6-phosphogluconate dehydrogenase C-terminal domain-like"/>
    <property type="match status" value="1"/>
</dbReference>